<evidence type="ECO:0000256" key="1">
    <source>
        <dbReference type="SAM" id="MobiDB-lite"/>
    </source>
</evidence>
<comment type="caution">
    <text evidence="3">The sequence shown here is derived from an EMBL/GenBank/DDBJ whole genome shotgun (WGS) entry which is preliminary data.</text>
</comment>
<dbReference type="PROSITE" id="PS50835">
    <property type="entry name" value="IG_LIKE"/>
    <property type="match status" value="2"/>
</dbReference>
<feature type="region of interest" description="Disordered" evidence="1">
    <location>
        <begin position="231"/>
        <end position="259"/>
    </location>
</feature>
<gene>
    <name evidence="3" type="ORF">GZH46_00236</name>
</gene>
<organism evidence="3 4">
    <name type="scientific">Fragariocoptes setiger</name>
    <dbReference type="NCBI Taxonomy" id="1670756"/>
    <lineage>
        <taxon>Eukaryota</taxon>
        <taxon>Metazoa</taxon>
        <taxon>Ecdysozoa</taxon>
        <taxon>Arthropoda</taxon>
        <taxon>Chelicerata</taxon>
        <taxon>Arachnida</taxon>
        <taxon>Acari</taxon>
        <taxon>Acariformes</taxon>
        <taxon>Trombidiformes</taxon>
        <taxon>Prostigmata</taxon>
        <taxon>Eupodina</taxon>
        <taxon>Eriophyoidea</taxon>
        <taxon>Phytoptidae</taxon>
        <taxon>Fragariocoptes</taxon>
    </lineage>
</organism>
<dbReference type="EMBL" id="JAIFTH010000022">
    <property type="protein sequence ID" value="KAG9511192.1"/>
    <property type="molecule type" value="Genomic_DNA"/>
</dbReference>
<evidence type="ECO:0000313" key="3">
    <source>
        <dbReference type="EMBL" id="KAG9511192.1"/>
    </source>
</evidence>
<feature type="compositionally biased region" description="Basic and acidic residues" evidence="1">
    <location>
        <begin position="7"/>
        <end position="19"/>
    </location>
</feature>
<reference evidence="3 4" key="1">
    <citation type="submission" date="2020-10" db="EMBL/GenBank/DDBJ databases">
        <authorList>
            <person name="Klimov P.B."/>
            <person name="Dyachkov S.M."/>
            <person name="Chetverikov P.E."/>
        </authorList>
    </citation>
    <scope>NUCLEOTIDE SEQUENCE [LARGE SCALE GENOMIC DNA]</scope>
    <source>
        <strain evidence="3">BMOC 18-1129-001#AD2665</strain>
        <tissue evidence="3">Entire mites</tissue>
    </source>
</reference>
<accession>A0ABQ7SCQ2</accession>
<dbReference type="Proteomes" id="UP000825002">
    <property type="component" value="Unassembled WGS sequence"/>
</dbReference>
<dbReference type="InterPro" id="IPR013783">
    <property type="entry name" value="Ig-like_fold"/>
</dbReference>
<dbReference type="InterPro" id="IPR013098">
    <property type="entry name" value="Ig_I-set"/>
</dbReference>
<dbReference type="SMART" id="SM00409">
    <property type="entry name" value="IG"/>
    <property type="match status" value="2"/>
</dbReference>
<dbReference type="InterPro" id="IPR003598">
    <property type="entry name" value="Ig_sub2"/>
</dbReference>
<name>A0ABQ7SCQ2_9ACAR</name>
<dbReference type="InterPro" id="IPR007110">
    <property type="entry name" value="Ig-like_dom"/>
</dbReference>
<keyword evidence="4" id="KW-1185">Reference proteome</keyword>
<feature type="domain" description="Ig-like" evidence="2">
    <location>
        <begin position="49"/>
        <end position="145"/>
    </location>
</feature>
<evidence type="ECO:0000313" key="4">
    <source>
        <dbReference type="Proteomes" id="UP000825002"/>
    </source>
</evidence>
<dbReference type="SMART" id="SM00408">
    <property type="entry name" value="IGc2"/>
    <property type="match status" value="1"/>
</dbReference>
<dbReference type="Gene3D" id="2.60.40.10">
    <property type="entry name" value="Immunoglobulins"/>
    <property type="match status" value="2"/>
</dbReference>
<sequence>MQRLRRSSRDVRTSIEQHHSYTVNQNHDDDERAIKSELEWPNRQSSSKPFSLTHFDASLQTNVTVQLGQSAYLTCKLGGVHDNLVSWVRNLQILTSGEFRYTSDERYKPKHVEGTHDWILEIENVNVDDAGLYECQINTEPNAVSVPFQLNVIATSIVIVDGATKVVPSSSDIHLMCVVNLNGSPHPSSQSQQTRQGVNSNAESMGASVGHKQTFDDNSIEQGFARKSTNNEHHVTPAHSNSYNNNNNNDDGDDDDDHDTVYRLALNKSPAYLVTNDGKSKTHPMKRQAAYTLAAGHATSNASRRRASLLMFPPPSSLSSSSSLSSTNGKTTVQYVYWYKDGKSLNYDQQRGGVKIYTSENETHLISKLTIEDARLTDSGLYKCNLLPPLEGVPAAELRLTVNGSPSAGLFRSSATLSVQCPMLLSIVLHISCTFLIHAKFYNCS</sequence>
<feature type="region of interest" description="Disordered" evidence="1">
    <location>
        <begin position="184"/>
        <end position="214"/>
    </location>
</feature>
<dbReference type="InterPro" id="IPR037448">
    <property type="entry name" value="Zig-8"/>
</dbReference>
<dbReference type="InterPro" id="IPR003599">
    <property type="entry name" value="Ig_sub"/>
</dbReference>
<dbReference type="InterPro" id="IPR036179">
    <property type="entry name" value="Ig-like_dom_sf"/>
</dbReference>
<proteinExistence type="predicted"/>
<feature type="region of interest" description="Disordered" evidence="1">
    <location>
        <begin position="1"/>
        <end position="30"/>
    </location>
</feature>
<feature type="compositionally biased region" description="Polar residues" evidence="1">
    <location>
        <begin position="184"/>
        <end position="203"/>
    </location>
</feature>
<feature type="domain" description="Ig-like" evidence="2">
    <location>
        <begin position="336"/>
        <end position="401"/>
    </location>
</feature>
<protein>
    <recommendedName>
        <fullName evidence="2">Ig-like domain-containing protein</fullName>
    </recommendedName>
</protein>
<dbReference type="Pfam" id="PF07679">
    <property type="entry name" value="I-set"/>
    <property type="match status" value="1"/>
</dbReference>
<dbReference type="CDD" id="cd00096">
    <property type="entry name" value="Ig"/>
    <property type="match status" value="1"/>
</dbReference>
<dbReference type="PANTHER" id="PTHR23279">
    <property type="entry name" value="DEFECTIVE PROBOSCIS EXTENSION RESPONSE DPR -RELATED"/>
    <property type="match status" value="1"/>
</dbReference>
<dbReference type="PANTHER" id="PTHR23279:SF36">
    <property type="entry name" value="DEFECTIVE PROBOSCIS EXTENSION RESPONSE 9, ISOFORM A"/>
    <property type="match status" value="1"/>
</dbReference>
<feature type="non-terminal residue" evidence="3">
    <location>
        <position position="445"/>
    </location>
</feature>
<evidence type="ECO:0000259" key="2">
    <source>
        <dbReference type="PROSITE" id="PS50835"/>
    </source>
</evidence>
<dbReference type="SUPFAM" id="SSF48726">
    <property type="entry name" value="Immunoglobulin"/>
    <property type="match status" value="2"/>
</dbReference>